<dbReference type="GO" id="GO:0051989">
    <property type="term" value="F:coproporphyrinogen dehydrogenase activity"/>
    <property type="evidence" value="ECO:0007669"/>
    <property type="project" value="UniProtKB-EC"/>
</dbReference>
<dbReference type="Proteomes" id="UP001301012">
    <property type="component" value="Unassembled WGS sequence"/>
</dbReference>
<dbReference type="NCBIfam" id="TIGR03994">
    <property type="entry name" value="rSAM_HemZ"/>
    <property type="match status" value="1"/>
</dbReference>
<comment type="caution">
    <text evidence="6">The sequence shown here is derived from an EMBL/GenBank/DDBJ whole genome shotgun (WGS) entry which is preliminary data.</text>
</comment>
<dbReference type="SFLD" id="SFLDG01065">
    <property type="entry name" value="anaerobic_coproporphyrinogen-I"/>
    <property type="match status" value="1"/>
</dbReference>
<keyword evidence="4" id="KW-0411">Iron-sulfur</keyword>
<dbReference type="SFLD" id="SFLDF00310">
    <property type="entry name" value="oxygen-independent_coproporphy"/>
    <property type="match status" value="1"/>
</dbReference>
<dbReference type="InterPro" id="IPR007197">
    <property type="entry name" value="rSAM"/>
</dbReference>
<keyword evidence="1" id="KW-0949">S-adenosyl-L-methionine</keyword>
<dbReference type="InterPro" id="IPR013785">
    <property type="entry name" value="Aldolase_TIM"/>
</dbReference>
<evidence type="ECO:0000313" key="6">
    <source>
        <dbReference type="EMBL" id="MDK2564671.1"/>
    </source>
</evidence>
<dbReference type="SUPFAM" id="SSF102114">
    <property type="entry name" value="Radical SAM enzymes"/>
    <property type="match status" value="1"/>
</dbReference>
<accession>A0ABT7ECM1</accession>
<gene>
    <name evidence="6" type="primary">hemZ</name>
    <name evidence="6" type="ORF">QOZ84_14105</name>
</gene>
<dbReference type="EMBL" id="JASKYM010000010">
    <property type="protein sequence ID" value="MDK2564671.1"/>
    <property type="molecule type" value="Genomic_DNA"/>
</dbReference>
<feature type="domain" description="Radical SAM core" evidence="5">
    <location>
        <begin position="161"/>
        <end position="400"/>
    </location>
</feature>
<dbReference type="SMART" id="SM00729">
    <property type="entry name" value="Elp3"/>
    <property type="match status" value="1"/>
</dbReference>
<dbReference type="InterPro" id="IPR023995">
    <property type="entry name" value="HemZ"/>
</dbReference>
<dbReference type="PROSITE" id="PS51918">
    <property type="entry name" value="RADICAL_SAM"/>
    <property type="match status" value="1"/>
</dbReference>
<reference evidence="6 7" key="1">
    <citation type="submission" date="2023-05" db="EMBL/GenBank/DDBJ databases">
        <title>Rombocin, a short stable natural nisin variant, displays selective antimicrobial activity against Listeria monocytogenes and employs dual mode of action to kill target bacterial strains.</title>
        <authorList>
            <person name="Wambui J."/>
            <person name="Stephan R."/>
            <person name="Kuipers O.P."/>
        </authorList>
    </citation>
    <scope>NUCLEOTIDE SEQUENCE [LARGE SCALE GENOMIC DNA]</scope>
    <source>
        <strain evidence="6 7">RC002</strain>
    </source>
</reference>
<evidence type="ECO:0000256" key="3">
    <source>
        <dbReference type="ARBA" id="ARBA00023004"/>
    </source>
</evidence>
<dbReference type="CDD" id="cd01335">
    <property type="entry name" value="Radical_SAM"/>
    <property type="match status" value="1"/>
</dbReference>
<evidence type="ECO:0000313" key="7">
    <source>
        <dbReference type="Proteomes" id="UP001301012"/>
    </source>
</evidence>
<sequence>MIGVILKGHDYKYEVAELIKLFTAQFEFIEEKSFGRILENVLYVYNDTLIAKTKYYENYELKYEFADHVNIKGLDEQSLKKITKETIKRTIFKVLQNRLNTYVPWGILTGIRPVKIVHTLLDKGIDEESIRQILKEKYYIMDEKIDLALNIANRERVFMYPIDKNKVSLYVSIPFCPTRCYYCSFPANPLKTFGHLKAEYVNKLIEEIKGLAKIIKDTNKEIETLYIGGGTPTTLDEDEMDTLITALFTEMDLSNIKEFTVEAGRPDSITKGKLEVLKKHNVSRISINPQTMNDETLEKIGRAHNVSEIVECFNMARDLGFDNINMDIILGLVDEDLEMVRKTLEAIKELSPESLTVHTLAIKRASKLKEDIDNYELTQYEEMIKMIDLSMKYAKDMNLNPYYMYRQKHMLGNLENIGYAKEGYECIYNIQIMEEKQSNYAVGAGSISKFVYVDEDRIERVDNVKNVEQYIDRVDEMIERKRKEIYQNVN</sequence>
<dbReference type="RefSeq" id="WP_284133587.1">
    <property type="nucleotide sequence ID" value="NZ_JASKYM010000010.1"/>
</dbReference>
<dbReference type="InterPro" id="IPR006638">
    <property type="entry name" value="Elp3/MiaA/NifB-like_rSAM"/>
</dbReference>
<dbReference type="Pfam" id="PF04055">
    <property type="entry name" value="Radical_SAM"/>
    <property type="match status" value="1"/>
</dbReference>
<evidence type="ECO:0000259" key="5">
    <source>
        <dbReference type="PROSITE" id="PS51918"/>
    </source>
</evidence>
<proteinExistence type="predicted"/>
<dbReference type="Gene3D" id="3.20.20.70">
    <property type="entry name" value="Aldolase class I"/>
    <property type="match status" value="1"/>
</dbReference>
<keyword evidence="6" id="KW-0560">Oxidoreductase</keyword>
<organism evidence="6 7">
    <name type="scientific">Romboutsia sedimentorum</name>
    <dbReference type="NCBI Taxonomy" id="1368474"/>
    <lineage>
        <taxon>Bacteria</taxon>
        <taxon>Bacillati</taxon>
        <taxon>Bacillota</taxon>
        <taxon>Clostridia</taxon>
        <taxon>Peptostreptococcales</taxon>
        <taxon>Peptostreptococcaceae</taxon>
        <taxon>Romboutsia</taxon>
    </lineage>
</organism>
<name>A0ABT7ECM1_9FIRM</name>
<dbReference type="InterPro" id="IPR034505">
    <property type="entry name" value="Coproporphyrinogen-III_oxidase"/>
</dbReference>
<protein>
    <submittedName>
        <fullName evidence="6">Coproporphyrinogen dehydrogenase HemZ</fullName>
        <ecNumber evidence="6">1.3.98.3</ecNumber>
    </submittedName>
</protein>
<keyword evidence="2" id="KW-0479">Metal-binding</keyword>
<keyword evidence="3" id="KW-0408">Iron</keyword>
<dbReference type="SFLD" id="SFLDS00029">
    <property type="entry name" value="Radical_SAM"/>
    <property type="match status" value="1"/>
</dbReference>
<evidence type="ECO:0000256" key="2">
    <source>
        <dbReference type="ARBA" id="ARBA00022723"/>
    </source>
</evidence>
<dbReference type="PANTHER" id="PTHR13932">
    <property type="entry name" value="COPROPORPHYRINIGEN III OXIDASE"/>
    <property type="match status" value="1"/>
</dbReference>
<dbReference type="SFLD" id="SFLDG01082">
    <property type="entry name" value="B12-binding_domain_containing"/>
    <property type="match status" value="1"/>
</dbReference>
<dbReference type="EC" id="1.3.98.3" evidence="6"/>
<keyword evidence="7" id="KW-1185">Reference proteome</keyword>
<evidence type="ECO:0000256" key="4">
    <source>
        <dbReference type="ARBA" id="ARBA00023014"/>
    </source>
</evidence>
<evidence type="ECO:0000256" key="1">
    <source>
        <dbReference type="ARBA" id="ARBA00022691"/>
    </source>
</evidence>
<dbReference type="InterPro" id="IPR058240">
    <property type="entry name" value="rSAM_sf"/>
</dbReference>
<dbReference type="PANTHER" id="PTHR13932:SF1">
    <property type="entry name" value="OXYGEN-INDEPENDENT COPROPORPHYRINOGEN-III OXIDASE-LIKE PROTEIN HEMZ"/>
    <property type="match status" value="1"/>
</dbReference>